<evidence type="ECO:0000313" key="4">
    <source>
        <dbReference type="Proteomes" id="UP001205906"/>
    </source>
</evidence>
<feature type="compositionally biased region" description="Polar residues" evidence="1">
    <location>
        <begin position="43"/>
        <end position="54"/>
    </location>
</feature>
<dbReference type="EMBL" id="JAMXQS010000006">
    <property type="protein sequence ID" value="MCO6050696.1"/>
    <property type="molecule type" value="Genomic_DNA"/>
</dbReference>
<dbReference type="Proteomes" id="UP001205906">
    <property type="component" value="Unassembled WGS sequence"/>
</dbReference>
<dbReference type="RefSeq" id="WP_252819556.1">
    <property type="nucleotide sequence ID" value="NZ_JAMXQS010000006.1"/>
</dbReference>
<dbReference type="Gene3D" id="3.10.350.10">
    <property type="entry name" value="LysM domain"/>
    <property type="match status" value="1"/>
</dbReference>
<dbReference type="SUPFAM" id="SSF54106">
    <property type="entry name" value="LysM domain"/>
    <property type="match status" value="1"/>
</dbReference>
<evidence type="ECO:0000256" key="1">
    <source>
        <dbReference type="SAM" id="MobiDB-lite"/>
    </source>
</evidence>
<feature type="region of interest" description="Disordered" evidence="1">
    <location>
        <begin position="372"/>
        <end position="471"/>
    </location>
</feature>
<feature type="compositionally biased region" description="Polar residues" evidence="1">
    <location>
        <begin position="235"/>
        <end position="259"/>
    </location>
</feature>
<dbReference type="InterPro" id="IPR052196">
    <property type="entry name" value="Bact_Kbp"/>
</dbReference>
<name>A0ABT1C792_9HYPH</name>
<accession>A0ABT1C792</accession>
<dbReference type="SMART" id="SM00257">
    <property type="entry name" value="LysM"/>
    <property type="match status" value="1"/>
</dbReference>
<dbReference type="InterPro" id="IPR036779">
    <property type="entry name" value="LysM_dom_sf"/>
</dbReference>
<keyword evidence="4" id="KW-1185">Reference proteome</keyword>
<protein>
    <submittedName>
        <fullName evidence="3">LysM peptidoglycan-binding domain-containing protein</fullName>
    </submittedName>
</protein>
<feature type="region of interest" description="Disordered" evidence="1">
    <location>
        <begin position="33"/>
        <end position="101"/>
    </location>
</feature>
<dbReference type="Pfam" id="PF01476">
    <property type="entry name" value="LysM"/>
    <property type="match status" value="1"/>
</dbReference>
<evidence type="ECO:0000313" key="3">
    <source>
        <dbReference type="EMBL" id="MCO6050696.1"/>
    </source>
</evidence>
<comment type="caution">
    <text evidence="3">The sequence shown here is derived from an EMBL/GenBank/DDBJ whole genome shotgun (WGS) entry which is preliminary data.</text>
</comment>
<feature type="compositionally biased region" description="Low complexity" evidence="1">
    <location>
        <begin position="435"/>
        <end position="464"/>
    </location>
</feature>
<sequence>MANKPLKIFLFVLGGVLAVTGAAYVAGRWQPSASPSQQAAQNGAVNSPVAGTTSKEGRTTDVAASAPKGDRTSVGTEQATTPPADMAQPEQGTAPSSANANPAAAIVATPSFDVVRVEGDGSAVVAGQAAPNAKVELRLGGKVLGSAQAGPGGDFAIVLDQPLEPGNHQIELQATGPDGKPVVSPQTATVSVPMQPNGQVLAMVDQPGEASRILTAPQPDSNAAVQPAQPMPDVATQSQASGGSQTPTAQSAPSKTSAPSGAEVAVTETQPRVTVPAGAPGSQNAVAVKAVEIEGRKVFVAGSAAPGATVRVYAGETLLGDAKASPDGQFLVEAQRDLAVGNYVVRADVLGADGKVTARAAVPFQREPGETLAAVAPSTPAKATAAPTSDATTSQTSPAAPGTPAGAVGAQSAADGPIGEQAAAQTNGAGSSEPGASTAQSAAGSGQGDAHSADTAVASAHTAAQTDENLSPALQNVDGAVIIRRGDNLWRISRRVYGFGTRYSTIYLANQQQITNPNRIWPGQVFTVPNKSAEGEAANMGAMGEQSVSNPPAAN</sequence>
<dbReference type="PANTHER" id="PTHR34700:SF4">
    <property type="entry name" value="PHAGE-LIKE ELEMENT PBSX PROTEIN XKDP"/>
    <property type="match status" value="1"/>
</dbReference>
<dbReference type="InterPro" id="IPR018392">
    <property type="entry name" value="LysM"/>
</dbReference>
<dbReference type="CDD" id="cd00118">
    <property type="entry name" value="LysM"/>
    <property type="match status" value="1"/>
</dbReference>
<feature type="domain" description="LysM" evidence="2">
    <location>
        <begin position="479"/>
        <end position="528"/>
    </location>
</feature>
<gene>
    <name evidence="3" type="ORF">NGM99_12985</name>
</gene>
<dbReference type="PROSITE" id="PS51782">
    <property type="entry name" value="LYSM"/>
    <property type="match status" value="1"/>
</dbReference>
<proteinExistence type="predicted"/>
<dbReference type="PANTHER" id="PTHR34700">
    <property type="entry name" value="POTASSIUM BINDING PROTEIN KBP"/>
    <property type="match status" value="1"/>
</dbReference>
<feature type="region of interest" description="Disordered" evidence="1">
    <location>
        <begin position="213"/>
        <end position="267"/>
    </location>
</feature>
<feature type="compositionally biased region" description="Low complexity" evidence="1">
    <location>
        <begin position="373"/>
        <end position="410"/>
    </location>
</feature>
<organism evidence="3 4">
    <name type="scientific">Mesorhizobium liriopis</name>
    <dbReference type="NCBI Taxonomy" id="2953882"/>
    <lineage>
        <taxon>Bacteria</taxon>
        <taxon>Pseudomonadati</taxon>
        <taxon>Pseudomonadota</taxon>
        <taxon>Alphaproteobacteria</taxon>
        <taxon>Hyphomicrobiales</taxon>
        <taxon>Phyllobacteriaceae</taxon>
        <taxon>Mesorhizobium</taxon>
    </lineage>
</organism>
<reference evidence="3 4" key="1">
    <citation type="submission" date="2022-06" db="EMBL/GenBank/DDBJ databases">
        <title>Mesorhizobium sp. strain RP14 Genome sequencing and assembly.</title>
        <authorList>
            <person name="Kim I."/>
        </authorList>
    </citation>
    <scope>NUCLEOTIDE SEQUENCE [LARGE SCALE GENOMIC DNA]</scope>
    <source>
        <strain evidence="4">RP14(2022)</strain>
    </source>
</reference>
<evidence type="ECO:0000259" key="2">
    <source>
        <dbReference type="PROSITE" id="PS51782"/>
    </source>
</evidence>